<evidence type="ECO:0000313" key="6">
    <source>
        <dbReference type="Proteomes" id="UP001379533"/>
    </source>
</evidence>
<dbReference type="SUPFAM" id="SSF53098">
    <property type="entry name" value="Ribonuclease H-like"/>
    <property type="match status" value="1"/>
</dbReference>
<keyword evidence="2" id="KW-0378">Hydrolase</keyword>
<dbReference type="InterPro" id="IPR013520">
    <property type="entry name" value="Ribonucl_H"/>
</dbReference>
<name>A0ABZ2KDV2_9BACT</name>
<proteinExistence type="predicted"/>
<sequence length="263" mass="29199">MFILEFESLLRRPGIPPLTFIDLKTTGPDPEAHEIVEIGLIRVDPKTLEVQAEFEALVAPQRLEVADPDALGACGFAPSAWAKARSLREVLAAVFAWIDGAVVAGHHVAFDWAFLEQAFRRLGLARLRADHPRIDTVSLVWPLLAAGKVDSLGLHVVAEHLRIDRPRPYRALADARCALEIARRLRTQIDVGARIDKLVADEKKIVNTLVDRMIAGQKEYGPWHVDDGRNNPREALLEVVDALNYVGAELVRQDKAQSVEARP</sequence>
<accession>A0ABZ2KDV2</accession>
<evidence type="ECO:0000259" key="4">
    <source>
        <dbReference type="SMART" id="SM00479"/>
    </source>
</evidence>
<dbReference type="CDD" id="cd06127">
    <property type="entry name" value="DEDDh"/>
    <property type="match status" value="1"/>
</dbReference>
<feature type="domain" description="Exonuclease" evidence="4">
    <location>
        <begin position="17"/>
        <end position="191"/>
    </location>
</feature>
<evidence type="ECO:0000256" key="3">
    <source>
        <dbReference type="ARBA" id="ARBA00022839"/>
    </source>
</evidence>
<dbReference type="InterPro" id="IPR036397">
    <property type="entry name" value="RNaseH_sf"/>
</dbReference>
<reference evidence="5 6" key="1">
    <citation type="submission" date="2021-12" db="EMBL/GenBank/DDBJ databases">
        <title>Discovery of the Pendulisporaceae a myxobacterial family with distinct sporulation behavior and unique specialized metabolism.</title>
        <authorList>
            <person name="Garcia R."/>
            <person name="Popoff A."/>
            <person name="Bader C.D."/>
            <person name="Loehr J."/>
            <person name="Walesch S."/>
            <person name="Walt C."/>
            <person name="Boldt J."/>
            <person name="Bunk B."/>
            <person name="Haeckl F.J.F.P.J."/>
            <person name="Gunesch A.P."/>
            <person name="Birkelbach J."/>
            <person name="Nuebel U."/>
            <person name="Pietschmann T."/>
            <person name="Bach T."/>
            <person name="Mueller R."/>
        </authorList>
    </citation>
    <scope>NUCLEOTIDE SEQUENCE [LARGE SCALE GENOMIC DNA]</scope>
    <source>
        <strain evidence="5 6">MSr12523</strain>
    </source>
</reference>
<protein>
    <submittedName>
        <fullName evidence="5">3'-5' exonuclease</fullName>
    </submittedName>
</protein>
<evidence type="ECO:0000256" key="2">
    <source>
        <dbReference type="ARBA" id="ARBA00022801"/>
    </source>
</evidence>
<keyword evidence="3 5" id="KW-0269">Exonuclease</keyword>
<keyword evidence="6" id="KW-1185">Reference proteome</keyword>
<dbReference type="RefSeq" id="WP_394845160.1">
    <property type="nucleotide sequence ID" value="NZ_CP089982.1"/>
</dbReference>
<dbReference type="Pfam" id="PF00929">
    <property type="entry name" value="RNase_T"/>
    <property type="match status" value="1"/>
</dbReference>
<dbReference type="SMART" id="SM00479">
    <property type="entry name" value="EXOIII"/>
    <property type="match status" value="1"/>
</dbReference>
<dbReference type="PANTHER" id="PTHR30231">
    <property type="entry name" value="DNA POLYMERASE III SUBUNIT EPSILON"/>
    <property type="match status" value="1"/>
</dbReference>
<dbReference type="PANTHER" id="PTHR30231:SF4">
    <property type="entry name" value="PROTEIN NEN2"/>
    <property type="match status" value="1"/>
</dbReference>
<evidence type="ECO:0000313" key="5">
    <source>
        <dbReference type="EMBL" id="WXA94551.1"/>
    </source>
</evidence>
<evidence type="ECO:0000256" key="1">
    <source>
        <dbReference type="ARBA" id="ARBA00022722"/>
    </source>
</evidence>
<gene>
    <name evidence="5" type="ORF">LZC95_50060</name>
</gene>
<organism evidence="5 6">
    <name type="scientific">Pendulispora brunnea</name>
    <dbReference type="NCBI Taxonomy" id="2905690"/>
    <lineage>
        <taxon>Bacteria</taxon>
        <taxon>Pseudomonadati</taxon>
        <taxon>Myxococcota</taxon>
        <taxon>Myxococcia</taxon>
        <taxon>Myxococcales</taxon>
        <taxon>Sorangiineae</taxon>
        <taxon>Pendulisporaceae</taxon>
        <taxon>Pendulispora</taxon>
    </lineage>
</organism>
<dbReference type="InterPro" id="IPR012337">
    <property type="entry name" value="RNaseH-like_sf"/>
</dbReference>
<dbReference type="Proteomes" id="UP001379533">
    <property type="component" value="Chromosome"/>
</dbReference>
<dbReference type="EMBL" id="CP089982">
    <property type="protein sequence ID" value="WXA94551.1"/>
    <property type="molecule type" value="Genomic_DNA"/>
</dbReference>
<keyword evidence="1" id="KW-0540">Nuclease</keyword>
<dbReference type="Gene3D" id="3.30.420.10">
    <property type="entry name" value="Ribonuclease H-like superfamily/Ribonuclease H"/>
    <property type="match status" value="1"/>
</dbReference>
<dbReference type="GO" id="GO:0004527">
    <property type="term" value="F:exonuclease activity"/>
    <property type="evidence" value="ECO:0007669"/>
    <property type="project" value="UniProtKB-KW"/>
</dbReference>